<dbReference type="AlphaFoldDB" id="A0A5N5GWD8"/>
<reference evidence="2 3" key="2">
    <citation type="submission" date="2019-11" db="EMBL/GenBank/DDBJ databases">
        <title>A de novo genome assembly of a pear dwarfing rootstock.</title>
        <authorList>
            <person name="Wang F."/>
            <person name="Wang J."/>
            <person name="Li S."/>
            <person name="Zhang Y."/>
            <person name="Fang M."/>
            <person name="Ma L."/>
            <person name="Zhao Y."/>
            <person name="Jiang S."/>
        </authorList>
    </citation>
    <scope>NUCLEOTIDE SEQUENCE [LARGE SCALE GENOMIC DNA]</scope>
    <source>
        <strain evidence="2">S2</strain>
        <tissue evidence="2">Leaf</tissue>
    </source>
</reference>
<name>A0A5N5GWD8_9ROSA</name>
<evidence type="ECO:0000313" key="2">
    <source>
        <dbReference type="EMBL" id="KAB2619929.1"/>
    </source>
</evidence>
<dbReference type="Pfam" id="PF06219">
    <property type="entry name" value="DUF1005"/>
    <property type="match status" value="1"/>
</dbReference>
<protein>
    <submittedName>
        <fullName evidence="2">Serine/threonine-protein kinase OXI1-like</fullName>
    </submittedName>
</protein>
<proteinExistence type="predicted"/>
<dbReference type="OrthoDB" id="432483at2759"/>
<reference evidence="2 3" key="1">
    <citation type="submission" date="2019-09" db="EMBL/GenBank/DDBJ databases">
        <authorList>
            <person name="Ou C."/>
        </authorList>
    </citation>
    <scope>NUCLEOTIDE SEQUENCE [LARGE SCALE GENOMIC DNA]</scope>
    <source>
        <strain evidence="2">S2</strain>
        <tissue evidence="2">Leaf</tissue>
    </source>
</reference>
<accession>A0A5N5GWD8</accession>
<dbReference type="PANTHER" id="PTHR31317:SF3">
    <property type="entry name" value="OS07G0133500 PROTEIN"/>
    <property type="match status" value="1"/>
</dbReference>
<feature type="binding site" evidence="1">
    <location>
        <position position="86"/>
    </location>
    <ligand>
        <name>ATP</name>
        <dbReference type="ChEBI" id="CHEBI:30616"/>
    </ligand>
</feature>
<dbReference type="Gene3D" id="3.30.200.20">
    <property type="entry name" value="Phosphorylase Kinase, domain 1"/>
    <property type="match status" value="1"/>
</dbReference>
<dbReference type="EMBL" id="SMOL01000367">
    <property type="protein sequence ID" value="KAB2619929.1"/>
    <property type="molecule type" value="Genomic_DNA"/>
</dbReference>
<gene>
    <name evidence="2" type="ORF">D8674_041894</name>
</gene>
<dbReference type="GO" id="GO:0016301">
    <property type="term" value="F:kinase activity"/>
    <property type="evidence" value="ECO:0007669"/>
    <property type="project" value="UniProtKB-KW"/>
</dbReference>
<dbReference type="PROSITE" id="PS00107">
    <property type="entry name" value="PROTEIN_KINASE_ATP"/>
    <property type="match status" value="1"/>
</dbReference>
<comment type="caution">
    <text evidence="2">The sequence shown here is derived from an EMBL/GenBank/DDBJ whole genome shotgun (WGS) entry which is preliminary data.</text>
</comment>
<keyword evidence="2" id="KW-0418">Kinase</keyword>
<dbReference type="SUPFAM" id="SSF56112">
    <property type="entry name" value="Protein kinase-like (PK-like)"/>
    <property type="match status" value="1"/>
</dbReference>
<dbReference type="InterPro" id="IPR011009">
    <property type="entry name" value="Kinase-like_dom_sf"/>
</dbReference>
<dbReference type="GO" id="GO:0005524">
    <property type="term" value="F:ATP binding"/>
    <property type="evidence" value="ECO:0007669"/>
    <property type="project" value="UniProtKB-UniRule"/>
</dbReference>
<dbReference type="InterPro" id="IPR017441">
    <property type="entry name" value="Protein_kinase_ATP_BS"/>
</dbReference>
<organism evidence="2 3">
    <name type="scientific">Pyrus ussuriensis x Pyrus communis</name>
    <dbReference type="NCBI Taxonomy" id="2448454"/>
    <lineage>
        <taxon>Eukaryota</taxon>
        <taxon>Viridiplantae</taxon>
        <taxon>Streptophyta</taxon>
        <taxon>Embryophyta</taxon>
        <taxon>Tracheophyta</taxon>
        <taxon>Spermatophyta</taxon>
        <taxon>Magnoliopsida</taxon>
        <taxon>eudicotyledons</taxon>
        <taxon>Gunneridae</taxon>
        <taxon>Pentapetalae</taxon>
        <taxon>rosids</taxon>
        <taxon>fabids</taxon>
        <taxon>Rosales</taxon>
        <taxon>Rosaceae</taxon>
        <taxon>Amygdaloideae</taxon>
        <taxon>Maleae</taxon>
        <taxon>Pyrus</taxon>
    </lineage>
</organism>
<evidence type="ECO:0000256" key="1">
    <source>
        <dbReference type="PROSITE-ProRule" id="PRU10141"/>
    </source>
</evidence>
<evidence type="ECO:0000313" key="3">
    <source>
        <dbReference type="Proteomes" id="UP000327157"/>
    </source>
</evidence>
<keyword evidence="2" id="KW-0808">Transferase</keyword>
<keyword evidence="3" id="KW-1185">Reference proteome</keyword>
<keyword evidence="1" id="KW-0547">Nucleotide-binding</keyword>
<keyword evidence="1" id="KW-0067">ATP-binding</keyword>
<dbReference type="Proteomes" id="UP000327157">
    <property type="component" value="Unassembled WGS sequence"/>
</dbReference>
<dbReference type="InterPro" id="IPR010410">
    <property type="entry name" value="DUF1005"/>
</dbReference>
<dbReference type="PANTHER" id="PTHR31317">
    <property type="entry name" value="OS08G0163500 PROTEIN"/>
    <property type="match status" value="1"/>
</dbReference>
<sequence>MHCYKSTAANAVEVSVRHENCMEDEMTFVALAAAIDLSMDACRIFSQRLRNELGALKVLGKGAMGTVFLVHDPSFDPFARCPFVLKVVDKSALRSKLDGERRARWKIQVLTRLSSPNPYSFLPSIMGSFESD</sequence>